<dbReference type="InterPro" id="IPR009597">
    <property type="entry name" value="DUF1206"/>
</dbReference>
<keyword evidence="1" id="KW-0472">Membrane</keyword>
<dbReference type="RefSeq" id="WP_344158381.1">
    <property type="nucleotide sequence ID" value="NZ_BAAABV010000015.1"/>
</dbReference>
<keyword evidence="1" id="KW-1133">Transmembrane helix</keyword>
<evidence type="ECO:0000256" key="1">
    <source>
        <dbReference type="SAM" id="Phobius"/>
    </source>
</evidence>
<reference evidence="4" key="1">
    <citation type="journal article" date="2019" name="Int. J. Syst. Evol. Microbiol.">
        <title>The Global Catalogue of Microorganisms (GCM) 10K type strain sequencing project: providing services to taxonomists for standard genome sequencing and annotation.</title>
        <authorList>
            <consortium name="The Broad Institute Genomics Platform"/>
            <consortium name="The Broad Institute Genome Sequencing Center for Infectious Disease"/>
            <person name="Wu L."/>
            <person name="Ma J."/>
        </authorList>
    </citation>
    <scope>NUCLEOTIDE SEQUENCE [LARGE SCALE GENOMIC DNA]</scope>
    <source>
        <strain evidence="4">JCM 4505</strain>
    </source>
</reference>
<feature type="transmembrane region" description="Helical" evidence="1">
    <location>
        <begin position="257"/>
        <end position="282"/>
    </location>
</feature>
<comment type="caution">
    <text evidence="3">The sequence shown here is derived from an EMBL/GenBank/DDBJ whole genome shotgun (WGS) entry which is preliminary data.</text>
</comment>
<proteinExistence type="predicted"/>
<evidence type="ECO:0000313" key="3">
    <source>
        <dbReference type="EMBL" id="GAA0289275.1"/>
    </source>
</evidence>
<accession>A0ABP3F2U8</accession>
<dbReference type="Pfam" id="PF06724">
    <property type="entry name" value="DUF1206"/>
    <property type="match status" value="3"/>
</dbReference>
<evidence type="ECO:0000259" key="2">
    <source>
        <dbReference type="Pfam" id="PF06724"/>
    </source>
</evidence>
<keyword evidence="4" id="KW-1185">Reference proteome</keyword>
<feature type="domain" description="DUF1206" evidence="2">
    <location>
        <begin position="214"/>
        <end position="283"/>
    </location>
</feature>
<keyword evidence="1" id="KW-0812">Transmembrane</keyword>
<feature type="transmembrane region" description="Helical" evidence="1">
    <location>
        <begin position="78"/>
        <end position="97"/>
    </location>
</feature>
<feature type="domain" description="DUF1206" evidence="2">
    <location>
        <begin position="121"/>
        <end position="187"/>
    </location>
</feature>
<evidence type="ECO:0000313" key="4">
    <source>
        <dbReference type="Proteomes" id="UP001501867"/>
    </source>
</evidence>
<feature type="domain" description="DUF1206" evidence="2">
    <location>
        <begin position="38"/>
        <end position="104"/>
    </location>
</feature>
<dbReference type="EMBL" id="BAAABV010000015">
    <property type="protein sequence ID" value="GAA0289275.1"/>
    <property type="molecule type" value="Genomic_DNA"/>
</dbReference>
<feature type="transmembrane region" description="Helical" evidence="1">
    <location>
        <begin position="210"/>
        <end position="237"/>
    </location>
</feature>
<feature type="transmembrane region" description="Helical" evidence="1">
    <location>
        <begin position="39"/>
        <end position="58"/>
    </location>
</feature>
<organism evidence="3 4">
    <name type="scientific">Streptomyces polychromogenes</name>
    <dbReference type="NCBI Taxonomy" id="67342"/>
    <lineage>
        <taxon>Bacteria</taxon>
        <taxon>Bacillati</taxon>
        <taxon>Actinomycetota</taxon>
        <taxon>Actinomycetes</taxon>
        <taxon>Kitasatosporales</taxon>
        <taxon>Streptomycetaceae</taxon>
        <taxon>Streptomyces</taxon>
    </lineage>
</organism>
<feature type="transmembrane region" description="Helical" evidence="1">
    <location>
        <begin position="166"/>
        <end position="189"/>
    </location>
</feature>
<gene>
    <name evidence="3" type="ORF">GCM10010302_29540</name>
</gene>
<sequence length="285" mass="28418">MAAAPGGGTGAPRANLAGSTHAAAGSTHAATAAAARCGLATRGVLYVVVGVLALRIAFGRADKAADRTGALAELAGHPFGRVLVWAVGIGLAAMALWRLSEAVFGAAGPDGRKLGKRFASGARAAFYTVTAFSALSFAAGRGGGSSGDAQSRDVTARVLAVPAGQWLVGAAGIAVAVGGVVVAVGAARLTFREEMDTARLSRGARLVVDALGVVGGVARGAVFTAAGTFLVYAAVSYDPGKAKGLDDTLRSFARTPAGPWLLVAVASGLLLFGLFSWATAVWRRV</sequence>
<name>A0ABP3F2U8_9ACTN</name>
<dbReference type="Proteomes" id="UP001501867">
    <property type="component" value="Unassembled WGS sequence"/>
</dbReference>
<protein>
    <submittedName>
        <fullName evidence="3">DUF1206 domain-containing protein</fullName>
    </submittedName>
</protein>
<feature type="transmembrane region" description="Helical" evidence="1">
    <location>
        <begin position="118"/>
        <end position="139"/>
    </location>
</feature>